<keyword evidence="4" id="KW-1185">Reference proteome</keyword>
<dbReference type="OrthoDB" id="5589766at2759"/>
<dbReference type="Pfam" id="PF08632">
    <property type="entry name" value="Zds_C"/>
    <property type="match status" value="1"/>
</dbReference>
<feature type="compositionally biased region" description="Polar residues" evidence="1">
    <location>
        <begin position="481"/>
        <end position="490"/>
    </location>
</feature>
<dbReference type="PANTHER" id="PTHR28089:SF1">
    <property type="entry name" value="PROTEIN ZDS1-RELATED"/>
    <property type="match status" value="1"/>
</dbReference>
<evidence type="ECO:0000259" key="2">
    <source>
        <dbReference type="SMART" id="SM01327"/>
    </source>
</evidence>
<feature type="region of interest" description="Disordered" evidence="1">
    <location>
        <begin position="319"/>
        <end position="755"/>
    </location>
</feature>
<feature type="compositionally biased region" description="Basic and acidic residues" evidence="1">
    <location>
        <begin position="599"/>
        <end position="618"/>
    </location>
</feature>
<name>A0A9P4IEN8_9PEZI</name>
<feature type="compositionally biased region" description="Polar residues" evidence="1">
    <location>
        <begin position="240"/>
        <end position="252"/>
    </location>
</feature>
<dbReference type="PANTHER" id="PTHR28089">
    <property type="entry name" value="PROTEIN ZDS1-RELATED"/>
    <property type="match status" value="1"/>
</dbReference>
<dbReference type="GO" id="GO:0030010">
    <property type="term" value="P:establishment of cell polarity"/>
    <property type="evidence" value="ECO:0007669"/>
    <property type="project" value="TreeGrafter"/>
</dbReference>
<feature type="compositionally biased region" description="Gly residues" evidence="1">
    <location>
        <begin position="944"/>
        <end position="957"/>
    </location>
</feature>
<feature type="compositionally biased region" description="Low complexity" evidence="1">
    <location>
        <begin position="851"/>
        <end position="864"/>
    </location>
</feature>
<feature type="compositionally biased region" description="Low complexity" evidence="1">
    <location>
        <begin position="817"/>
        <end position="826"/>
    </location>
</feature>
<evidence type="ECO:0000256" key="1">
    <source>
        <dbReference type="SAM" id="MobiDB-lite"/>
    </source>
</evidence>
<accession>A0A9P4IEN8</accession>
<dbReference type="InterPro" id="IPR040206">
    <property type="entry name" value="Zds1/2"/>
</dbReference>
<reference evidence="3" key="1">
    <citation type="journal article" date="2020" name="Stud. Mycol.">
        <title>101 Dothideomycetes genomes: a test case for predicting lifestyles and emergence of pathogens.</title>
        <authorList>
            <person name="Haridas S."/>
            <person name="Albert R."/>
            <person name="Binder M."/>
            <person name="Bloem J."/>
            <person name="Labutti K."/>
            <person name="Salamov A."/>
            <person name="Andreopoulos B."/>
            <person name="Baker S."/>
            <person name="Barry K."/>
            <person name="Bills G."/>
            <person name="Bluhm B."/>
            <person name="Cannon C."/>
            <person name="Castanera R."/>
            <person name="Culley D."/>
            <person name="Daum C."/>
            <person name="Ezra D."/>
            <person name="Gonzalez J."/>
            <person name="Henrissat B."/>
            <person name="Kuo A."/>
            <person name="Liang C."/>
            <person name="Lipzen A."/>
            <person name="Lutzoni F."/>
            <person name="Magnuson J."/>
            <person name="Mondo S."/>
            <person name="Nolan M."/>
            <person name="Ohm R."/>
            <person name="Pangilinan J."/>
            <person name="Park H.-J."/>
            <person name="Ramirez L."/>
            <person name="Alfaro M."/>
            <person name="Sun H."/>
            <person name="Tritt A."/>
            <person name="Yoshinaga Y."/>
            <person name="Zwiers L.-H."/>
            <person name="Turgeon B."/>
            <person name="Goodwin S."/>
            <person name="Spatafora J."/>
            <person name="Crous P."/>
            <person name="Grigoriev I."/>
        </authorList>
    </citation>
    <scope>NUCLEOTIDE SEQUENCE</scope>
    <source>
        <strain evidence="3">CBS 133067</strain>
    </source>
</reference>
<feature type="compositionally biased region" description="Basic and acidic residues" evidence="1">
    <location>
        <begin position="320"/>
        <end position="329"/>
    </location>
</feature>
<feature type="region of interest" description="Disordered" evidence="1">
    <location>
        <begin position="851"/>
        <end position="993"/>
    </location>
</feature>
<dbReference type="EMBL" id="ML978127">
    <property type="protein sequence ID" value="KAF2098272.1"/>
    <property type="molecule type" value="Genomic_DNA"/>
</dbReference>
<dbReference type="InterPro" id="IPR013941">
    <property type="entry name" value="ZDS1_C"/>
</dbReference>
<feature type="region of interest" description="Disordered" evidence="1">
    <location>
        <begin position="180"/>
        <end position="200"/>
    </location>
</feature>
<feature type="compositionally biased region" description="Basic and acidic residues" evidence="1">
    <location>
        <begin position="453"/>
        <end position="464"/>
    </location>
</feature>
<sequence>MQSDRARELERVYQSRRGHAAQLSISDDNHHVTEAIGDMYGDTPTPEFSLRNNRPLSFVPSPLGESLETNSSYFQRTQGEPGRPPLGRVGSNERVPPQVNGINGNSKRMAVDGMDGMRQDSPVSPQMLNRNTSDTASQHFPMNLDYSKPEDVAQELSNLQAIRRMSMDVNSQDPDLPSFNPGFRVPALAPPTHGADEGDPSRLFWVPARLHPELAPKEFKTFIEDKVKTIKRTSAGEESLLSTDGLQRQPSAGGSLRRKKSMLSRQIDSGANYEDGAERLERKKSLSSRAGAGAVPESPAVGLKELESLVNDPAKLARRLSSEAHRESLDSGIDLPTEGDAPILPAKPAGGPTLKRSTRTQYRRGSTRKGEKLPFSKRIAQRQGQTESEGEESPASPNNDIPEVPSLHLSRIQTEPIPPLPSSVENFSRPGRKQPRSPPSTVPGYFGEAGSAPREEGGPTEREQQISPPPGPGRRVFHSRIASNGRTTAASIGAVPVPQIVETPPQPDPSYPQAGPVQHPERKSSRSPTSPEPPPSLPPQQPLPNRPRPMPQAPRPNIARQAPLPQPPRQSLDDMAAHPSPLPGSGTRTDTLAFIPTMAEDKKPVEKDKRKGKEDSRKTSWSWGSLLGSDEKEKEKERERREREEAAKKATKSRLGRSGESSDSTRLDVLQQSIDGRQPRESLVLDRNSLRLEEERKKESNRKSGGDSKKEKDSSIFSSLFGGSKKKAEKESSGKKGSSSRGLSPEPPPRILKPDVDYNWTRFSIMEERAIYRMAHIKLANPKRELYSQVLLSNFMYSYLAKVQSQHPQLQVPAAMQQKRQQGPPGQKKEGQPEEFAQYQRYQEPDFLLKQQQARSESQNQQQEPSGSQNNKPSTDPPAGHEDEDGPAVGNNNVRPDSRVSQHTQYAPQQQYQHQHQHQHQNQNQHQNQHQHQHQHQQPQQSQYGGGGAGPPNGAHGGAPIAHGQQNYLGHMAAHRSQPLIQDAGQREEHMWT</sequence>
<feature type="compositionally biased region" description="Pro residues" evidence="1">
    <location>
        <begin position="530"/>
        <end position="554"/>
    </location>
</feature>
<dbReference type="Proteomes" id="UP000799772">
    <property type="component" value="Unassembled WGS sequence"/>
</dbReference>
<gene>
    <name evidence="3" type="ORF">NA57DRAFT_57431</name>
</gene>
<feature type="region of interest" description="Disordered" evidence="1">
    <location>
        <begin position="236"/>
        <end position="306"/>
    </location>
</feature>
<feature type="region of interest" description="Disordered" evidence="1">
    <location>
        <begin position="52"/>
        <end position="105"/>
    </location>
</feature>
<protein>
    <recommendedName>
        <fullName evidence="2">Protein Zds1 C-terminal domain-containing protein</fullName>
    </recommendedName>
</protein>
<feature type="compositionally biased region" description="Low complexity" evidence="1">
    <location>
        <begin position="902"/>
        <end position="928"/>
    </location>
</feature>
<feature type="region of interest" description="Disordered" evidence="1">
    <location>
        <begin position="811"/>
        <end position="834"/>
    </location>
</feature>
<dbReference type="GO" id="GO:0010971">
    <property type="term" value="P:positive regulation of G2/M transition of mitotic cell cycle"/>
    <property type="evidence" value="ECO:0007669"/>
    <property type="project" value="TreeGrafter"/>
</dbReference>
<feature type="region of interest" description="Disordered" evidence="1">
    <location>
        <begin position="1"/>
        <end position="29"/>
    </location>
</feature>
<feature type="compositionally biased region" description="Basic residues" evidence="1">
    <location>
        <begin position="356"/>
        <end position="367"/>
    </location>
</feature>
<feature type="compositionally biased region" description="Polar residues" evidence="1">
    <location>
        <begin position="67"/>
        <end position="78"/>
    </location>
</feature>
<dbReference type="SMART" id="SM01327">
    <property type="entry name" value="Zds_C"/>
    <property type="match status" value="1"/>
</dbReference>
<evidence type="ECO:0000313" key="3">
    <source>
        <dbReference type="EMBL" id="KAF2098272.1"/>
    </source>
</evidence>
<dbReference type="GO" id="GO:0005737">
    <property type="term" value="C:cytoplasm"/>
    <property type="evidence" value="ECO:0007669"/>
    <property type="project" value="TreeGrafter"/>
</dbReference>
<evidence type="ECO:0000313" key="4">
    <source>
        <dbReference type="Proteomes" id="UP000799772"/>
    </source>
</evidence>
<feature type="domain" description="Protein Zds1 C-terminal" evidence="2">
    <location>
        <begin position="752"/>
        <end position="804"/>
    </location>
</feature>
<feature type="compositionally biased region" description="Polar residues" evidence="1">
    <location>
        <begin position="890"/>
        <end position="901"/>
    </location>
</feature>
<feature type="compositionally biased region" description="Basic and acidic residues" evidence="1">
    <location>
        <begin position="1"/>
        <end position="13"/>
    </location>
</feature>
<feature type="compositionally biased region" description="Basic and acidic residues" evidence="1">
    <location>
        <begin position="629"/>
        <end position="648"/>
    </location>
</feature>
<organism evidence="3 4">
    <name type="scientific">Rhizodiscina lignyota</name>
    <dbReference type="NCBI Taxonomy" id="1504668"/>
    <lineage>
        <taxon>Eukaryota</taxon>
        <taxon>Fungi</taxon>
        <taxon>Dikarya</taxon>
        <taxon>Ascomycota</taxon>
        <taxon>Pezizomycotina</taxon>
        <taxon>Dothideomycetes</taxon>
        <taxon>Pleosporomycetidae</taxon>
        <taxon>Aulographales</taxon>
        <taxon>Rhizodiscinaceae</taxon>
        <taxon>Rhizodiscina</taxon>
    </lineage>
</organism>
<proteinExistence type="predicted"/>
<feature type="compositionally biased region" description="Basic and acidic residues" evidence="1">
    <location>
        <begin position="677"/>
        <end position="714"/>
    </location>
</feature>
<comment type="caution">
    <text evidence="3">The sequence shown here is derived from an EMBL/GenBank/DDBJ whole genome shotgun (WGS) entry which is preliminary data.</text>
</comment>
<feature type="compositionally biased region" description="Polar residues" evidence="1">
    <location>
        <begin position="865"/>
        <end position="874"/>
    </location>
</feature>
<feature type="compositionally biased region" description="Polar residues" evidence="1">
    <location>
        <begin position="659"/>
        <end position="675"/>
    </location>
</feature>
<dbReference type="AlphaFoldDB" id="A0A9P4IEN8"/>